<sequence length="98" mass="10842">LGDTEKGRTDGIDQACIVAEGYLVAVYAEGKATRCDSFTLGTIYDPACPFFTTELDALRGRTREMRLVGVIFRGNVNAKRVYVPGADRVGYFQQEIRT</sequence>
<evidence type="ECO:0000313" key="1">
    <source>
        <dbReference type="EMBL" id="KAL0060957.1"/>
    </source>
</evidence>
<dbReference type="Proteomes" id="UP001437256">
    <property type="component" value="Unassembled WGS sequence"/>
</dbReference>
<dbReference type="EMBL" id="JBBXMP010000155">
    <property type="protein sequence ID" value="KAL0060957.1"/>
    <property type="molecule type" value="Genomic_DNA"/>
</dbReference>
<comment type="caution">
    <text evidence="1">The sequence shown here is derived from an EMBL/GenBank/DDBJ whole genome shotgun (WGS) entry which is preliminary data.</text>
</comment>
<accession>A0ABR2ZKG1</accession>
<protein>
    <submittedName>
        <fullName evidence="1">Uncharacterized protein</fullName>
    </submittedName>
</protein>
<gene>
    <name evidence="1" type="ORF">AAF712_012253</name>
</gene>
<reference evidence="1 2" key="1">
    <citation type="submission" date="2024-05" db="EMBL/GenBank/DDBJ databases">
        <title>A draft genome resource for the thread blight pathogen Marasmius tenuissimus strain MS-2.</title>
        <authorList>
            <person name="Yulfo-Soto G.E."/>
            <person name="Baruah I.K."/>
            <person name="Amoako-Attah I."/>
            <person name="Bukari Y."/>
            <person name="Meinhardt L.W."/>
            <person name="Bailey B.A."/>
            <person name="Cohen S.P."/>
        </authorList>
    </citation>
    <scope>NUCLEOTIDE SEQUENCE [LARGE SCALE GENOMIC DNA]</scope>
    <source>
        <strain evidence="1 2">MS-2</strain>
    </source>
</reference>
<feature type="non-terminal residue" evidence="1">
    <location>
        <position position="1"/>
    </location>
</feature>
<keyword evidence="2" id="KW-1185">Reference proteome</keyword>
<name>A0ABR2ZKG1_9AGAR</name>
<proteinExistence type="predicted"/>
<organism evidence="1 2">
    <name type="scientific">Marasmius tenuissimus</name>
    <dbReference type="NCBI Taxonomy" id="585030"/>
    <lineage>
        <taxon>Eukaryota</taxon>
        <taxon>Fungi</taxon>
        <taxon>Dikarya</taxon>
        <taxon>Basidiomycota</taxon>
        <taxon>Agaricomycotina</taxon>
        <taxon>Agaricomycetes</taxon>
        <taxon>Agaricomycetidae</taxon>
        <taxon>Agaricales</taxon>
        <taxon>Marasmiineae</taxon>
        <taxon>Marasmiaceae</taxon>
        <taxon>Marasmius</taxon>
    </lineage>
</organism>
<evidence type="ECO:0000313" key="2">
    <source>
        <dbReference type="Proteomes" id="UP001437256"/>
    </source>
</evidence>